<keyword evidence="1" id="KW-1133">Transmembrane helix</keyword>
<dbReference type="AlphaFoldDB" id="A0A0F3NE21"/>
<dbReference type="RefSeq" id="WP_045804546.1">
    <property type="nucleotide sequence ID" value="NZ_LANU01000001.1"/>
</dbReference>
<evidence type="ECO:0000256" key="1">
    <source>
        <dbReference type="SAM" id="Phobius"/>
    </source>
</evidence>
<comment type="caution">
    <text evidence="2">The sequence shown here is derived from an EMBL/GenBank/DDBJ whole genome shotgun (WGS) entry which is preliminary data.</text>
</comment>
<keyword evidence="1" id="KW-0472">Membrane</keyword>
<accession>A0A0F3NE21</accession>
<feature type="transmembrane region" description="Helical" evidence="1">
    <location>
        <begin position="12"/>
        <end position="32"/>
    </location>
</feature>
<dbReference type="PROSITE" id="PS51257">
    <property type="entry name" value="PROKAR_LIPOPROTEIN"/>
    <property type="match status" value="1"/>
</dbReference>
<dbReference type="PATRIC" id="fig|1359167.3.peg.142"/>
<gene>
    <name evidence="2" type="ORF">EMUCRT_0147</name>
</gene>
<sequence>MEANKIMMTVGSVSVVIIAAVGLILSCVNVRYNNWHCIMNTAIFAFLLIIGAVLFFANRRGIQYDRLVEILYWNTIPGYVVPPCKSKTSIFLKLKKIFVREKPSQVCDLFSMNLLDSSSCNMDDDIDETSFTNCDDMSGVVVNSCFDSADLSIEAAERIIQQNMYLYNSRT</sequence>
<protein>
    <recommendedName>
        <fullName evidence="4">Lipoprotein</fullName>
    </recommendedName>
</protein>
<reference evidence="2 3" key="1">
    <citation type="submission" date="2015-02" db="EMBL/GenBank/DDBJ databases">
        <title>Genome Sequencing of Rickettsiales.</title>
        <authorList>
            <person name="Daugherty S.C."/>
            <person name="Su Q."/>
            <person name="Abolude K."/>
            <person name="Beier-Sexton M."/>
            <person name="Carlyon J.A."/>
            <person name="Carter R."/>
            <person name="Day N.P."/>
            <person name="Dumler S.J."/>
            <person name="Dyachenko V."/>
            <person name="Godinez A."/>
            <person name="Kurtti T.J."/>
            <person name="Lichay M."/>
            <person name="Mullins K.E."/>
            <person name="Ott S."/>
            <person name="Pappas-Brown V."/>
            <person name="Paris D.H."/>
            <person name="Patel P."/>
            <person name="Richards A.L."/>
            <person name="Sadzewicz L."/>
            <person name="Sears K."/>
            <person name="Seidman D."/>
            <person name="Sengamalay N."/>
            <person name="Stenos J."/>
            <person name="Tallon L.J."/>
            <person name="Vincent G."/>
            <person name="Fraser C.M."/>
            <person name="Munderloh U."/>
            <person name="Dunning-Hotopp J.C."/>
        </authorList>
    </citation>
    <scope>NUCLEOTIDE SEQUENCE [LARGE SCALE GENOMIC DNA]</scope>
    <source>
        <strain evidence="2 3">EmCRT</strain>
    </source>
</reference>
<evidence type="ECO:0000313" key="3">
    <source>
        <dbReference type="Proteomes" id="UP000033546"/>
    </source>
</evidence>
<dbReference type="Proteomes" id="UP000033546">
    <property type="component" value="Unassembled WGS sequence"/>
</dbReference>
<dbReference type="EMBL" id="LANU01000001">
    <property type="protein sequence ID" value="KJV65962.1"/>
    <property type="molecule type" value="Genomic_DNA"/>
</dbReference>
<evidence type="ECO:0000313" key="2">
    <source>
        <dbReference type="EMBL" id="KJV65962.1"/>
    </source>
</evidence>
<keyword evidence="1" id="KW-0812">Transmembrane</keyword>
<proteinExistence type="predicted"/>
<feature type="transmembrane region" description="Helical" evidence="1">
    <location>
        <begin position="38"/>
        <end position="57"/>
    </location>
</feature>
<organism evidence="2 3">
    <name type="scientific">Ehrlichia cf. muris str. EmCRT</name>
    <dbReference type="NCBI Taxonomy" id="1359167"/>
    <lineage>
        <taxon>Bacteria</taxon>
        <taxon>Pseudomonadati</taxon>
        <taxon>Pseudomonadota</taxon>
        <taxon>Alphaproteobacteria</taxon>
        <taxon>Rickettsiales</taxon>
        <taxon>Anaplasmataceae</taxon>
        <taxon>Ehrlichia</taxon>
    </lineage>
</organism>
<evidence type="ECO:0008006" key="4">
    <source>
        <dbReference type="Google" id="ProtNLM"/>
    </source>
</evidence>
<name>A0A0F3NE21_9RICK</name>